<accession>A0A7E4ZYT3</accession>
<dbReference type="Proteomes" id="UP000492821">
    <property type="component" value="Unassembled WGS sequence"/>
</dbReference>
<organism evidence="1 2">
    <name type="scientific">Panagrellus redivivus</name>
    <name type="common">Microworm</name>
    <dbReference type="NCBI Taxonomy" id="6233"/>
    <lineage>
        <taxon>Eukaryota</taxon>
        <taxon>Metazoa</taxon>
        <taxon>Ecdysozoa</taxon>
        <taxon>Nematoda</taxon>
        <taxon>Chromadorea</taxon>
        <taxon>Rhabditida</taxon>
        <taxon>Tylenchina</taxon>
        <taxon>Panagrolaimomorpha</taxon>
        <taxon>Panagrolaimoidea</taxon>
        <taxon>Panagrolaimidae</taxon>
        <taxon>Panagrellus</taxon>
    </lineage>
</organism>
<reference evidence="1" key="1">
    <citation type="journal article" date="2013" name="Genetics">
        <title>The draft genome and transcriptome of Panagrellus redivivus are shaped by the harsh demands of a free-living lifestyle.</title>
        <authorList>
            <person name="Srinivasan J."/>
            <person name="Dillman A.R."/>
            <person name="Macchietto M.G."/>
            <person name="Heikkinen L."/>
            <person name="Lakso M."/>
            <person name="Fracchia K.M."/>
            <person name="Antoshechkin I."/>
            <person name="Mortazavi A."/>
            <person name="Wong G."/>
            <person name="Sternberg P.W."/>
        </authorList>
    </citation>
    <scope>NUCLEOTIDE SEQUENCE [LARGE SCALE GENOMIC DNA]</scope>
    <source>
        <strain evidence="1">MT8872</strain>
    </source>
</reference>
<evidence type="ECO:0000313" key="2">
    <source>
        <dbReference type="WBParaSite" id="Pan_g360.t1"/>
    </source>
</evidence>
<keyword evidence="1" id="KW-1185">Reference proteome</keyword>
<name>A0A7E4ZYT3_PANRE</name>
<reference evidence="2" key="2">
    <citation type="submission" date="2020-10" db="UniProtKB">
        <authorList>
            <consortium name="WormBaseParasite"/>
        </authorList>
    </citation>
    <scope>IDENTIFICATION</scope>
</reference>
<sequence length="260" mass="29797">MMTCRHLRRTLEDVVKKPELLVGREEEVKALRKAVAQLHGIPFHHHDDKRTLVIGGRNAAMLAKVSGEYRVIGAEGIHELVNCVVSETFTHAIVWPEQNWWLELGSASMKMAEKACRMLKFWNSFLEVSLMPPLSEDSHVTVWNKLERAYLSENSKFFRGKELLRESEVTCPRGIDVNKNGVLTDAGAGRIWRCLEKLGAVATSPQDVRVVVARRAASPKKTVSSVVTVPRPEQWSLDLVERQRDRRENRHRRPSRYERD</sequence>
<dbReference type="AlphaFoldDB" id="A0A7E4ZYT3"/>
<dbReference type="WBParaSite" id="Pan_g360.t1">
    <property type="protein sequence ID" value="Pan_g360.t1"/>
    <property type="gene ID" value="Pan_g360"/>
</dbReference>
<protein>
    <submittedName>
        <fullName evidence="2">KRR-R motif-containing protein 1</fullName>
    </submittedName>
</protein>
<evidence type="ECO:0000313" key="1">
    <source>
        <dbReference type="Proteomes" id="UP000492821"/>
    </source>
</evidence>
<proteinExistence type="predicted"/>